<evidence type="ECO:0000256" key="1">
    <source>
        <dbReference type="ARBA" id="ARBA00001947"/>
    </source>
</evidence>
<keyword evidence="5" id="KW-0560">Oxidoreductase</keyword>
<gene>
    <name evidence="7" type="ORF">GBAR_LOCUS19794</name>
</gene>
<keyword evidence="8" id="KW-1185">Reference proteome</keyword>
<dbReference type="InterPro" id="IPR036291">
    <property type="entry name" value="NAD(P)-bd_dom_sf"/>
</dbReference>
<dbReference type="GO" id="GO:0046872">
    <property type="term" value="F:metal ion binding"/>
    <property type="evidence" value="ECO:0007669"/>
    <property type="project" value="UniProtKB-KW"/>
</dbReference>
<dbReference type="Pfam" id="PF00107">
    <property type="entry name" value="ADH_zinc_N"/>
    <property type="match status" value="1"/>
</dbReference>
<dbReference type="SUPFAM" id="SSF50129">
    <property type="entry name" value="GroES-like"/>
    <property type="match status" value="1"/>
</dbReference>
<comment type="similarity">
    <text evidence="2">Belongs to the zinc-containing alcohol dehydrogenase family.</text>
</comment>
<dbReference type="Gene3D" id="3.90.180.10">
    <property type="entry name" value="Medium-chain alcohol dehydrogenases, catalytic domain"/>
    <property type="match status" value="2"/>
</dbReference>
<accession>A0AA35SUK7</accession>
<reference evidence="7" key="1">
    <citation type="submission" date="2023-03" db="EMBL/GenBank/DDBJ databases">
        <authorList>
            <person name="Steffen K."/>
            <person name="Cardenas P."/>
        </authorList>
    </citation>
    <scope>NUCLEOTIDE SEQUENCE</scope>
</reference>
<dbReference type="EMBL" id="CASHTH010002784">
    <property type="protein sequence ID" value="CAI8035251.1"/>
    <property type="molecule type" value="Genomic_DNA"/>
</dbReference>
<evidence type="ECO:0000256" key="4">
    <source>
        <dbReference type="ARBA" id="ARBA00022833"/>
    </source>
</evidence>
<keyword evidence="3" id="KW-0479">Metal-binding</keyword>
<evidence type="ECO:0000256" key="5">
    <source>
        <dbReference type="ARBA" id="ARBA00023002"/>
    </source>
</evidence>
<dbReference type="GO" id="GO:0016491">
    <property type="term" value="F:oxidoreductase activity"/>
    <property type="evidence" value="ECO:0007669"/>
    <property type="project" value="UniProtKB-KW"/>
</dbReference>
<dbReference type="Proteomes" id="UP001174909">
    <property type="component" value="Unassembled WGS sequence"/>
</dbReference>
<dbReference type="InterPro" id="IPR013149">
    <property type="entry name" value="ADH-like_C"/>
</dbReference>
<protein>
    <submittedName>
        <fullName evidence="7">D-guloside 3-dehydrogenase</fullName>
    </submittedName>
</protein>
<proteinExistence type="inferred from homology"/>
<dbReference type="SUPFAM" id="SSF51735">
    <property type="entry name" value="NAD(P)-binding Rossmann-fold domains"/>
    <property type="match status" value="1"/>
</dbReference>
<evidence type="ECO:0000313" key="7">
    <source>
        <dbReference type="EMBL" id="CAI8035251.1"/>
    </source>
</evidence>
<dbReference type="Pfam" id="PF08240">
    <property type="entry name" value="ADH_N"/>
    <property type="match status" value="1"/>
</dbReference>
<dbReference type="CDD" id="cd08255">
    <property type="entry name" value="2-desacetyl-2-hydroxyethyl_bacteriochlorophyllide_like"/>
    <property type="match status" value="1"/>
</dbReference>
<feature type="domain" description="Enoyl reductase (ER)" evidence="6">
    <location>
        <begin position="9"/>
        <end position="316"/>
    </location>
</feature>
<evidence type="ECO:0000259" key="6">
    <source>
        <dbReference type="SMART" id="SM00829"/>
    </source>
</evidence>
<dbReference type="InterPro" id="IPR020843">
    <property type="entry name" value="ER"/>
</dbReference>
<sequence length="343" mass="36954">MLRELIAPAQEQVAFREYESPPLQANEIRVKSQFGAAKHGSEMASYKGYASPRGGYDSEYKVFQANTSGMVHYPSGLGNMCVGTVTEIGADVTDFEVGDRVFRHSSFREENVWGAAGVRKLPDGVPWQAAVCLDPTDFALGAVRDGHIRIGDAVAVFGLGGIGLVALQLAKLAGAYPVIGVDPLELRRNVALECGADIVLDSATVDAGLEIKKATNKRGADVCIEYSGHHTALQAAIRGVAYLGTVVAGAWPGIYPTGLDLGAEAHFNRPTIIFSRACSEPNPEYPNWNEGRLFEISWRLLCDGSLKSEPIIHPVVDFDDLLDEYPKIATHPGENVKLGVRFA</sequence>
<evidence type="ECO:0000313" key="8">
    <source>
        <dbReference type="Proteomes" id="UP001174909"/>
    </source>
</evidence>
<dbReference type="AlphaFoldDB" id="A0AA35SUK7"/>
<dbReference type="SMART" id="SM00829">
    <property type="entry name" value="PKS_ER"/>
    <property type="match status" value="1"/>
</dbReference>
<keyword evidence="4" id="KW-0862">Zinc</keyword>
<dbReference type="InterPro" id="IPR013154">
    <property type="entry name" value="ADH-like_N"/>
</dbReference>
<dbReference type="PANTHER" id="PTHR43350:SF19">
    <property type="entry name" value="D-GULOSIDE 3-DEHYDROGENASE"/>
    <property type="match status" value="1"/>
</dbReference>
<evidence type="ECO:0000256" key="3">
    <source>
        <dbReference type="ARBA" id="ARBA00022723"/>
    </source>
</evidence>
<dbReference type="PANTHER" id="PTHR43350">
    <property type="entry name" value="NAD-DEPENDENT ALCOHOL DEHYDROGENASE"/>
    <property type="match status" value="1"/>
</dbReference>
<evidence type="ECO:0000256" key="2">
    <source>
        <dbReference type="ARBA" id="ARBA00008072"/>
    </source>
</evidence>
<organism evidence="7 8">
    <name type="scientific">Geodia barretti</name>
    <name type="common">Barrett's horny sponge</name>
    <dbReference type="NCBI Taxonomy" id="519541"/>
    <lineage>
        <taxon>Eukaryota</taxon>
        <taxon>Metazoa</taxon>
        <taxon>Porifera</taxon>
        <taxon>Demospongiae</taxon>
        <taxon>Heteroscleromorpha</taxon>
        <taxon>Tetractinellida</taxon>
        <taxon>Astrophorina</taxon>
        <taxon>Geodiidae</taxon>
        <taxon>Geodia</taxon>
    </lineage>
</organism>
<dbReference type="InterPro" id="IPR011032">
    <property type="entry name" value="GroES-like_sf"/>
</dbReference>
<comment type="caution">
    <text evidence="7">The sequence shown here is derived from an EMBL/GenBank/DDBJ whole genome shotgun (WGS) entry which is preliminary data.</text>
</comment>
<dbReference type="Gene3D" id="3.40.50.720">
    <property type="entry name" value="NAD(P)-binding Rossmann-like Domain"/>
    <property type="match status" value="1"/>
</dbReference>
<comment type="cofactor">
    <cofactor evidence="1">
        <name>Zn(2+)</name>
        <dbReference type="ChEBI" id="CHEBI:29105"/>
    </cofactor>
</comment>
<name>A0AA35SUK7_GEOBA</name>